<keyword evidence="8" id="KW-0626">Porin</keyword>
<dbReference type="PANTHER" id="PTHR34501">
    <property type="entry name" value="PROTEIN YDDL-RELATED"/>
    <property type="match status" value="1"/>
</dbReference>
<dbReference type="STRING" id="34103.SAMN05421778_101249"/>
<dbReference type="InterPro" id="IPR002299">
    <property type="entry name" value="Porin_Neis"/>
</dbReference>
<keyword evidence="6 11" id="KW-0732">Signal</keyword>
<dbReference type="EMBL" id="AZRA01000078">
    <property type="protein sequence ID" value="KDB51474.1"/>
    <property type="molecule type" value="Genomic_DNA"/>
</dbReference>
<dbReference type="GO" id="GO:0015288">
    <property type="term" value="F:porin activity"/>
    <property type="evidence" value="ECO:0007669"/>
    <property type="project" value="UniProtKB-KW"/>
</dbReference>
<comment type="caution">
    <text evidence="13">The sequence shown here is derived from an EMBL/GenBank/DDBJ whole genome shotgun (WGS) entry which is preliminary data.</text>
</comment>
<evidence type="ECO:0000256" key="8">
    <source>
        <dbReference type="ARBA" id="ARBA00023114"/>
    </source>
</evidence>
<sequence length="316" mass="33315">MIKRSIALAVLATLASGAALAQSSVTLYGRLNVTAERQKVGSADAVVELNNTASRIGFKGEEDLGGGLKAGFIIEHGFDPTTGAAASTFWGRQSEVYLSSKLGMLRLGNFTQESINATADVVSMHNHDTGTSADALYSYFGSDVNKVAYRTPEFVKGLWAEASIAEATAGTGGKRPVDLAVNYDLGALQLGAGYTKADQDNQFAVRASYGMGPFTLAAYAQRTKSDDVSRNAFRVAGMYTLGASEFHVNVGYAGKIGDVANTQATQATLGYNYNLSKRTKVYGFVTKVDNKANVGYATGVEGADFSSVAVGVRHNF</sequence>
<dbReference type="eggNOG" id="COG3203">
    <property type="taxonomic scope" value="Bacteria"/>
</dbReference>
<dbReference type="PRINTS" id="PR00184">
    <property type="entry name" value="NEISSPPORIN"/>
</dbReference>
<name>A0A059KJU2_9BURK</name>
<dbReference type="InterPro" id="IPR023614">
    <property type="entry name" value="Porin_dom_sf"/>
</dbReference>
<feature type="chain" id="PRO_5001580015" evidence="11">
    <location>
        <begin position="22"/>
        <end position="316"/>
    </location>
</feature>
<dbReference type="Gene3D" id="2.40.160.10">
    <property type="entry name" value="Porin"/>
    <property type="match status" value="1"/>
</dbReference>
<keyword evidence="14" id="KW-1185">Reference proteome</keyword>
<gene>
    <name evidence="13" type="ORF">X805_29360</name>
</gene>
<dbReference type="RefSeq" id="WP_037483469.1">
    <property type="nucleotide sequence ID" value="NZ_AZRA01000078.1"/>
</dbReference>
<keyword evidence="3" id="KW-0813">Transport</keyword>
<evidence type="ECO:0000313" key="13">
    <source>
        <dbReference type="EMBL" id="KDB51474.1"/>
    </source>
</evidence>
<dbReference type="GO" id="GO:0046930">
    <property type="term" value="C:pore complex"/>
    <property type="evidence" value="ECO:0007669"/>
    <property type="project" value="UniProtKB-KW"/>
</dbReference>
<dbReference type="SUPFAM" id="SSF56935">
    <property type="entry name" value="Porins"/>
    <property type="match status" value="1"/>
</dbReference>
<keyword evidence="5" id="KW-0812">Transmembrane</keyword>
<dbReference type="Pfam" id="PF13609">
    <property type="entry name" value="Porin_4"/>
    <property type="match status" value="1"/>
</dbReference>
<protein>
    <submittedName>
        <fullName evidence="13">Porin Gram-negative type</fullName>
    </submittedName>
</protein>
<evidence type="ECO:0000256" key="3">
    <source>
        <dbReference type="ARBA" id="ARBA00022448"/>
    </source>
</evidence>
<proteinExistence type="predicted"/>
<evidence type="ECO:0000256" key="11">
    <source>
        <dbReference type="SAM" id="SignalP"/>
    </source>
</evidence>
<dbReference type="CDD" id="cd00342">
    <property type="entry name" value="gram_neg_porins"/>
    <property type="match status" value="1"/>
</dbReference>
<evidence type="ECO:0000256" key="6">
    <source>
        <dbReference type="ARBA" id="ARBA00022729"/>
    </source>
</evidence>
<dbReference type="GO" id="GO:0009279">
    <property type="term" value="C:cell outer membrane"/>
    <property type="evidence" value="ECO:0007669"/>
    <property type="project" value="UniProtKB-SubCell"/>
</dbReference>
<evidence type="ECO:0000256" key="9">
    <source>
        <dbReference type="ARBA" id="ARBA00023136"/>
    </source>
</evidence>
<comment type="subcellular location">
    <subcellularLocation>
        <location evidence="1">Cell outer membrane</location>
        <topology evidence="1">Multi-pass membrane protein</topology>
    </subcellularLocation>
</comment>
<accession>A0A059KJU2</accession>
<dbReference type="Proteomes" id="UP000026714">
    <property type="component" value="Unassembled WGS sequence"/>
</dbReference>
<reference evidence="13 14" key="1">
    <citation type="journal article" date="2014" name="FEMS Microbiol. Ecol.">
        <title>Sphaerotilus natans encrusted with nanoball-shaped Fe(III) oxide minerals formed by nitrate-reducing mixotrophic Fe(II) oxidation.</title>
        <authorList>
            <person name="Park S."/>
            <person name="Kim D.H."/>
            <person name="Lee J.H."/>
            <person name="Hur H.G."/>
        </authorList>
    </citation>
    <scope>NUCLEOTIDE SEQUENCE [LARGE SCALE GENOMIC DNA]</scope>
    <source>
        <strain evidence="13 14">DSM 6575</strain>
    </source>
</reference>
<dbReference type="InterPro" id="IPR050298">
    <property type="entry name" value="Gram-neg_bact_OMP"/>
</dbReference>
<keyword evidence="7" id="KW-0406">Ion transport</keyword>
<organism evidence="13 14">
    <name type="scientific">Sphaerotilus natans subsp. natans DSM 6575</name>
    <dbReference type="NCBI Taxonomy" id="1286631"/>
    <lineage>
        <taxon>Bacteria</taxon>
        <taxon>Pseudomonadati</taxon>
        <taxon>Pseudomonadota</taxon>
        <taxon>Betaproteobacteria</taxon>
        <taxon>Burkholderiales</taxon>
        <taxon>Sphaerotilaceae</taxon>
        <taxon>Sphaerotilus</taxon>
    </lineage>
</organism>
<feature type="domain" description="Porin" evidence="12">
    <location>
        <begin position="7"/>
        <end position="292"/>
    </location>
</feature>
<evidence type="ECO:0000256" key="1">
    <source>
        <dbReference type="ARBA" id="ARBA00004571"/>
    </source>
</evidence>
<evidence type="ECO:0000313" key="14">
    <source>
        <dbReference type="Proteomes" id="UP000026714"/>
    </source>
</evidence>
<evidence type="ECO:0000256" key="2">
    <source>
        <dbReference type="ARBA" id="ARBA00011233"/>
    </source>
</evidence>
<evidence type="ECO:0000259" key="12">
    <source>
        <dbReference type="Pfam" id="PF13609"/>
    </source>
</evidence>
<dbReference type="GO" id="GO:0006811">
    <property type="term" value="P:monoatomic ion transport"/>
    <property type="evidence" value="ECO:0007669"/>
    <property type="project" value="UniProtKB-KW"/>
</dbReference>
<dbReference type="AlphaFoldDB" id="A0A059KJU2"/>
<keyword evidence="10" id="KW-0998">Cell outer membrane</keyword>
<keyword evidence="9" id="KW-0472">Membrane</keyword>
<evidence type="ECO:0000256" key="7">
    <source>
        <dbReference type="ARBA" id="ARBA00023065"/>
    </source>
</evidence>
<dbReference type="InterPro" id="IPR033900">
    <property type="entry name" value="Gram_neg_porin_domain"/>
</dbReference>
<feature type="signal peptide" evidence="11">
    <location>
        <begin position="1"/>
        <end position="21"/>
    </location>
</feature>
<keyword evidence="4" id="KW-1134">Transmembrane beta strand</keyword>
<dbReference type="PANTHER" id="PTHR34501:SF9">
    <property type="entry name" value="MAJOR OUTER MEMBRANE PROTEIN P.IA"/>
    <property type="match status" value="1"/>
</dbReference>
<evidence type="ECO:0000256" key="4">
    <source>
        <dbReference type="ARBA" id="ARBA00022452"/>
    </source>
</evidence>
<evidence type="ECO:0000256" key="10">
    <source>
        <dbReference type="ARBA" id="ARBA00023237"/>
    </source>
</evidence>
<evidence type="ECO:0000256" key="5">
    <source>
        <dbReference type="ARBA" id="ARBA00022692"/>
    </source>
</evidence>
<comment type="subunit">
    <text evidence="2">Homotrimer.</text>
</comment>